<sequence>MGTNKKYWKGLEEFHETPEFLESSKNEFPEELSVNEFLSNENLEESSTGRRDFLKFLGFSVAAATLAACESPVIKAVPYVVKPEEITPGMPNWYASSYYDGSTFANILVKTREGRPIFIKGNKHLSTYSKTANPRVVASVLSLYNSERLQSPVANDQKVDWTVLDANLKSKLKGIANKSGKIVLLSGTEISPSTNTIIENFKATYGGGDAESEDKQSNVEHVQYDAVSYQGIRKANEASFGKAVIPDYDFSKAKVIVSVAADFLNSWLMSNEYAAQYAAKRNPDGEWMNKHFHFEANMSLTGSNADVRGMVKPSQQGAVLSILHKEIVGAPLTGVDTTVLSEGVLKKVRAAAKALKANSGQSLLVAGATDEAYQTVVNAINAKLNNYKSTINLNNGVNLFNSQDDKMAGLVQDMNAGKVDAIIMWNTNPVYSYADSAAFKAGLEKVGVSVAIAKYADETASLCNYLAAQSHDLEAWNDFSPKTNTYALAQPTIRPLFDTRPAAESLMIWAGMASHAGRDSKNYYDFIQSVWKEYGYKATAGFASFDSWWNDAVHKSVTAVEEIPATAIEFIGNINKAAKSIAAVKGGDWEITLYEKSSIGDGTMANNPWLQEMPDSVSKVTWDNYITMSPDEMEREGYSIHLGQESPSTVAKVTVGDQVFELPVFPQPGQAHGTIGIALGYGRGANGEVIGKSAYQTGQYGKFLPGNNGGKQVIGVNVYPLLNASFSVMGAKIEKTESVYNLACTQTHSTVMGRNSIVRETTLSTYKTKDASAYNHKHVLHTGWNHDEKPISEFNLWDEHPVENVGHRWGMAIDLNSCTGCGTCLIACQSENNVPVVGKDEVRRGREMHWLRLDRYYASDIEPAIGTKGEGFKTEGFDGLQEPADAPSVIHMPMMCHHCNHAPCETVCPVAATTHSNEGLNMMAYNRCIGTRYCGNNCPYKVRRFNWFDYPSYRKFTEVNPAQDDLGRMVLNPDVVVRTRGVMEKCSFCVQEIQTGKLVAKKEDRPVKDGDIMTACADACPADAIHFGDWNDVHSTIRKSTEDVRAYQALEEIGVKPNVWFKVKVRNEDNAELAALQTEHHAGHEDASHDTEAHHGEDAAHTEGAHH</sequence>
<dbReference type="AlphaFoldDB" id="A0A2W1N5M4"/>
<gene>
    <name evidence="3" type="ORF">DNU06_03525</name>
</gene>
<feature type="region of interest" description="Disordered" evidence="1">
    <location>
        <begin position="1079"/>
        <end position="1107"/>
    </location>
</feature>
<keyword evidence="4" id="KW-1185">Reference proteome</keyword>
<protein>
    <submittedName>
        <fullName evidence="3">Molybdopterin oxidoreductase</fullName>
    </submittedName>
</protein>
<dbReference type="EMBL" id="QKSB01000001">
    <property type="protein sequence ID" value="PZE18910.1"/>
    <property type="molecule type" value="Genomic_DNA"/>
</dbReference>
<dbReference type="PANTHER" id="PTHR42783">
    <property type="entry name" value="GLUTAMATE SYNTHASE [NADPH] SMALL CHAIN"/>
    <property type="match status" value="1"/>
</dbReference>
<dbReference type="Gene3D" id="3.30.2070.10">
    <property type="entry name" value="Formate dehydrogenase/DMSO reductase"/>
    <property type="match status" value="1"/>
</dbReference>
<dbReference type="SUPFAM" id="SSF53706">
    <property type="entry name" value="Formate dehydrogenase/DMSO reductase, domains 1-3"/>
    <property type="match status" value="1"/>
</dbReference>
<reference evidence="3 4" key="1">
    <citation type="submission" date="2018-06" db="EMBL/GenBank/DDBJ databases">
        <title>The draft genome sequence of Crocinitomix sp. SM1701.</title>
        <authorList>
            <person name="Zhang X."/>
        </authorList>
    </citation>
    <scope>NUCLEOTIDE SEQUENCE [LARGE SCALE GENOMIC DNA]</scope>
    <source>
        <strain evidence="3 4">SM1701</strain>
    </source>
</reference>
<dbReference type="SUPFAM" id="SSF54862">
    <property type="entry name" value="4Fe-4S ferredoxins"/>
    <property type="match status" value="1"/>
</dbReference>
<dbReference type="Gene3D" id="3.40.50.740">
    <property type="match status" value="1"/>
</dbReference>
<dbReference type="CDD" id="cd10551">
    <property type="entry name" value="PsrB"/>
    <property type="match status" value="1"/>
</dbReference>
<proteinExistence type="predicted"/>
<dbReference type="Pfam" id="PF13247">
    <property type="entry name" value="Fer4_11"/>
    <property type="match status" value="1"/>
</dbReference>
<dbReference type="PROSITE" id="PS51379">
    <property type="entry name" value="4FE4S_FER_2"/>
    <property type="match status" value="1"/>
</dbReference>
<dbReference type="RefSeq" id="WP_111061812.1">
    <property type="nucleotide sequence ID" value="NZ_JBHUCU010000007.1"/>
</dbReference>
<accession>A0A2W1N5M4</accession>
<dbReference type="OrthoDB" id="9779457at2"/>
<dbReference type="Proteomes" id="UP000249248">
    <property type="component" value="Unassembled WGS sequence"/>
</dbReference>
<evidence type="ECO:0000259" key="2">
    <source>
        <dbReference type="PROSITE" id="PS51379"/>
    </source>
</evidence>
<dbReference type="NCBIfam" id="TIGR04519">
    <property type="entry name" value="MoCo_extend_TAT"/>
    <property type="match status" value="1"/>
</dbReference>
<feature type="domain" description="4Fe-4S ferredoxin-type" evidence="2">
    <location>
        <begin position="809"/>
        <end position="839"/>
    </location>
</feature>
<name>A0A2W1N5M4_9FLAO</name>
<evidence type="ECO:0000313" key="3">
    <source>
        <dbReference type="EMBL" id="PZE18910.1"/>
    </source>
</evidence>
<organism evidence="3 4">
    <name type="scientific">Putridiphycobacter roseus</name>
    <dbReference type="NCBI Taxonomy" id="2219161"/>
    <lineage>
        <taxon>Bacteria</taxon>
        <taxon>Pseudomonadati</taxon>
        <taxon>Bacteroidota</taxon>
        <taxon>Flavobacteriia</taxon>
        <taxon>Flavobacteriales</taxon>
        <taxon>Crocinitomicaceae</taxon>
        <taxon>Putridiphycobacter</taxon>
    </lineage>
</organism>
<dbReference type="Gene3D" id="3.30.70.20">
    <property type="match status" value="2"/>
</dbReference>
<dbReference type="InterPro" id="IPR030948">
    <property type="entry name" value="TAT_var_transloc_signal_dom"/>
</dbReference>
<evidence type="ECO:0000256" key="1">
    <source>
        <dbReference type="SAM" id="MobiDB-lite"/>
    </source>
</evidence>
<dbReference type="InterPro" id="IPR017896">
    <property type="entry name" value="4Fe4S_Fe-S-bd"/>
</dbReference>
<evidence type="ECO:0000313" key="4">
    <source>
        <dbReference type="Proteomes" id="UP000249248"/>
    </source>
</evidence>
<dbReference type="PANTHER" id="PTHR42783:SF3">
    <property type="entry name" value="GLUTAMATE SYNTHASE [NADPH] SMALL CHAIN-RELATED"/>
    <property type="match status" value="1"/>
</dbReference>
<comment type="caution">
    <text evidence="3">The sequence shown here is derived from an EMBL/GenBank/DDBJ whole genome shotgun (WGS) entry which is preliminary data.</text>
</comment>